<feature type="domain" description="MurNAc-LAA" evidence="4">
    <location>
        <begin position="709"/>
        <end position="828"/>
    </location>
</feature>
<proteinExistence type="predicted"/>
<dbReference type="Proteomes" id="UP000824169">
    <property type="component" value="Unassembled WGS sequence"/>
</dbReference>
<dbReference type="AlphaFoldDB" id="A0A9D1P387"/>
<keyword evidence="1" id="KW-0378">Hydrolase</keyword>
<dbReference type="InterPro" id="IPR013688">
    <property type="entry name" value="GBS_Bsp-like"/>
</dbReference>
<dbReference type="InterPro" id="IPR050695">
    <property type="entry name" value="N-acetylmuramoyl_amidase_3"/>
</dbReference>
<dbReference type="CDD" id="cd02696">
    <property type="entry name" value="MurNAc-LAA"/>
    <property type="match status" value="1"/>
</dbReference>
<sequence>MWSRIRRLGAFLLLVSLLLTSAVPAAAEEQRDAGETAEVEVYLSENETVCTVQVRGCELSAGEDLLAAIWSENGGQDDLAWCVLEREDQGVYCCDRSISQHRTAGTYQVHIYRRHADGQMEGLAGRAITLSGSAMAEVSIENQNGGTCRVVVEGVSSPSGVSKVQVPIWSRPDQSDLVWYTAEAAGEGTYFVDMDIRAHGSHTGTYKIDVYVTAGNGIFQCVGGSSVTFEGPSLGGAEITADGSGGFVIELAGVGGGTGISRVQVPVWSQPDQSNLVWYEAEKTGEGTYRVESDISRHNYRVETYIADLYLTDGNGVRTCAGRRQFSFQASAGAVTLTQDPEETLYPLVIRDVQVPGGEDAVLAAVWSENGGQDDLYWYTARKNGTEYEVDIDIRRHRDLGPYQIHVYARTKSGQMVILAKNTELQISGRPQADISVSAPQEALGIFEVAVGVSGAASGVSKVEVPVWSQPDQGDLRWYVASLQADGTYRVKVNVADHGYALGGYQVHAYVTGGNGTHVFAGKTEYVFDPAYFLYVTGDSGSGRRRIVLENVPEGVSQVQFPVWSEQNGQDDIVWYSASNQGGGRWEALMETKNHRDSGTYCVHAYADGTGVRGGITFQVDQTEMRQVIVLDPGHQAQGDSTGEPIGPGSSVLKARVSSGTSGSVSGLAEYELNLQVALKLRTELERRGYTVYMTRETHNVNISNRERAAYAASVGGDILVRIHANGSDSSSVSGALCMAPSGSNPFVAHLAPESQRLSRCIVDSYCGATGFPNQGVYLTDEMSGINWATMPVTIVEMGYMTNPGDDARMADPDFQAVMVRGIAEGIDAYFGY</sequence>
<dbReference type="SUPFAM" id="SSF53187">
    <property type="entry name" value="Zn-dependent exopeptidases"/>
    <property type="match status" value="1"/>
</dbReference>
<evidence type="ECO:0000313" key="6">
    <source>
        <dbReference type="Proteomes" id="UP000824169"/>
    </source>
</evidence>
<evidence type="ECO:0000313" key="5">
    <source>
        <dbReference type="EMBL" id="HIV25115.1"/>
    </source>
</evidence>
<reference evidence="5" key="1">
    <citation type="submission" date="2020-10" db="EMBL/GenBank/DDBJ databases">
        <authorList>
            <person name="Gilroy R."/>
        </authorList>
    </citation>
    <scope>NUCLEOTIDE SEQUENCE</scope>
    <source>
        <strain evidence="5">CHK188-20938</strain>
    </source>
</reference>
<dbReference type="PANTHER" id="PTHR30404">
    <property type="entry name" value="N-ACETYLMURAMOYL-L-ALANINE AMIDASE"/>
    <property type="match status" value="1"/>
</dbReference>
<organism evidence="5 6">
    <name type="scientific">Candidatus Scatomonas pullistercoris</name>
    <dbReference type="NCBI Taxonomy" id="2840920"/>
    <lineage>
        <taxon>Bacteria</taxon>
        <taxon>Bacillati</taxon>
        <taxon>Bacillota</taxon>
        <taxon>Clostridia</taxon>
        <taxon>Lachnospirales</taxon>
        <taxon>Lachnospiraceae</taxon>
        <taxon>Lachnospiraceae incertae sedis</taxon>
        <taxon>Candidatus Scatomonas</taxon>
    </lineage>
</organism>
<dbReference type="SMART" id="SM00646">
    <property type="entry name" value="Ami_3"/>
    <property type="match status" value="1"/>
</dbReference>
<dbReference type="GO" id="GO:0009253">
    <property type="term" value="P:peptidoglycan catabolic process"/>
    <property type="evidence" value="ECO:0007669"/>
    <property type="project" value="InterPro"/>
</dbReference>
<dbReference type="InterPro" id="IPR002508">
    <property type="entry name" value="MurNAc-LAA_cat"/>
</dbReference>
<dbReference type="Gene3D" id="2.60.40.3760">
    <property type="match status" value="6"/>
</dbReference>
<feature type="region of interest" description="Disordered" evidence="2">
    <location>
        <begin position="635"/>
        <end position="655"/>
    </location>
</feature>
<dbReference type="Gene3D" id="3.40.630.40">
    <property type="entry name" value="Zn-dependent exopeptidases"/>
    <property type="match status" value="1"/>
</dbReference>
<dbReference type="PANTHER" id="PTHR30404:SF0">
    <property type="entry name" value="N-ACETYLMURAMOYL-L-ALANINE AMIDASE AMIC"/>
    <property type="match status" value="1"/>
</dbReference>
<dbReference type="Pfam" id="PF01520">
    <property type="entry name" value="Amidase_3"/>
    <property type="match status" value="1"/>
</dbReference>
<dbReference type="GO" id="GO:0008745">
    <property type="term" value="F:N-acetylmuramoyl-L-alanine amidase activity"/>
    <property type="evidence" value="ECO:0007669"/>
    <property type="project" value="InterPro"/>
</dbReference>
<evidence type="ECO:0000256" key="3">
    <source>
        <dbReference type="SAM" id="SignalP"/>
    </source>
</evidence>
<evidence type="ECO:0000256" key="2">
    <source>
        <dbReference type="SAM" id="MobiDB-lite"/>
    </source>
</evidence>
<gene>
    <name evidence="5" type="ORF">IAB71_04905</name>
</gene>
<dbReference type="GO" id="GO:0030288">
    <property type="term" value="C:outer membrane-bounded periplasmic space"/>
    <property type="evidence" value="ECO:0007669"/>
    <property type="project" value="TreeGrafter"/>
</dbReference>
<keyword evidence="3" id="KW-0732">Signal</keyword>
<evidence type="ECO:0000256" key="1">
    <source>
        <dbReference type="ARBA" id="ARBA00022801"/>
    </source>
</evidence>
<feature type="signal peptide" evidence="3">
    <location>
        <begin position="1"/>
        <end position="27"/>
    </location>
</feature>
<accession>A0A9D1P387</accession>
<reference evidence="5" key="2">
    <citation type="journal article" date="2021" name="PeerJ">
        <title>Extensive microbial diversity within the chicken gut microbiome revealed by metagenomics and culture.</title>
        <authorList>
            <person name="Gilroy R."/>
            <person name="Ravi A."/>
            <person name="Getino M."/>
            <person name="Pursley I."/>
            <person name="Horton D.L."/>
            <person name="Alikhan N.F."/>
            <person name="Baker D."/>
            <person name="Gharbi K."/>
            <person name="Hall N."/>
            <person name="Watson M."/>
            <person name="Adriaenssens E.M."/>
            <person name="Foster-Nyarko E."/>
            <person name="Jarju S."/>
            <person name="Secka A."/>
            <person name="Antonio M."/>
            <person name="Oren A."/>
            <person name="Chaudhuri R.R."/>
            <person name="La Ragione R."/>
            <person name="Hildebrand F."/>
            <person name="Pallen M.J."/>
        </authorList>
    </citation>
    <scope>NUCLEOTIDE SEQUENCE</scope>
    <source>
        <strain evidence="5">CHK188-20938</strain>
    </source>
</reference>
<protein>
    <submittedName>
        <fullName evidence="5">GBS Bsp-like repeat-containing protein</fullName>
    </submittedName>
</protein>
<dbReference type="Pfam" id="PF08481">
    <property type="entry name" value="GBS_Bsp-like"/>
    <property type="match status" value="6"/>
</dbReference>
<comment type="caution">
    <text evidence="5">The sequence shown here is derived from an EMBL/GenBank/DDBJ whole genome shotgun (WGS) entry which is preliminary data.</text>
</comment>
<dbReference type="EMBL" id="DVOO01000013">
    <property type="protein sequence ID" value="HIV25115.1"/>
    <property type="molecule type" value="Genomic_DNA"/>
</dbReference>
<name>A0A9D1P387_9FIRM</name>
<evidence type="ECO:0000259" key="4">
    <source>
        <dbReference type="SMART" id="SM00646"/>
    </source>
</evidence>
<feature type="chain" id="PRO_5039666031" evidence="3">
    <location>
        <begin position="28"/>
        <end position="833"/>
    </location>
</feature>